<accession>A0A183SH26</accession>
<proteinExistence type="predicted"/>
<keyword evidence="4" id="KW-1185">Reference proteome</keyword>
<keyword evidence="1" id="KW-0479">Metal-binding</keyword>
<dbReference type="InterPro" id="IPR036236">
    <property type="entry name" value="Znf_C2H2_sf"/>
</dbReference>
<evidence type="ECO:0000259" key="2">
    <source>
        <dbReference type="PROSITE" id="PS50157"/>
    </source>
</evidence>
<keyword evidence="1" id="KW-0862">Zinc</keyword>
<evidence type="ECO:0000313" key="4">
    <source>
        <dbReference type="Proteomes" id="UP000275846"/>
    </source>
</evidence>
<reference evidence="3 4" key="2">
    <citation type="submission" date="2018-11" db="EMBL/GenBank/DDBJ databases">
        <authorList>
            <consortium name="Pathogen Informatics"/>
        </authorList>
    </citation>
    <scope>NUCLEOTIDE SEQUENCE [LARGE SCALE GENOMIC DNA]</scope>
    <source>
        <strain evidence="3 4">NST_G2</strain>
    </source>
</reference>
<reference evidence="5" key="1">
    <citation type="submission" date="2016-06" db="UniProtKB">
        <authorList>
            <consortium name="WormBaseParasite"/>
        </authorList>
    </citation>
    <scope>IDENTIFICATION</scope>
</reference>
<protein>
    <submittedName>
        <fullName evidence="5">C2H2-type domain-containing protein</fullName>
    </submittedName>
</protein>
<dbReference type="Gene3D" id="3.30.160.60">
    <property type="entry name" value="Classic Zinc Finger"/>
    <property type="match status" value="1"/>
</dbReference>
<dbReference type="SMART" id="SM00355">
    <property type="entry name" value="ZnF_C2H2"/>
    <property type="match status" value="1"/>
</dbReference>
<feature type="domain" description="C2H2-type" evidence="2">
    <location>
        <begin position="185"/>
        <end position="212"/>
    </location>
</feature>
<keyword evidence="1" id="KW-0863">Zinc-finger</keyword>
<evidence type="ECO:0000313" key="5">
    <source>
        <dbReference type="WBParaSite" id="SSLN_0000362701-mRNA-1"/>
    </source>
</evidence>
<dbReference type="PROSITE" id="PS50157">
    <property type="entry name" value="ZINC_FINGER_C2H2_2"/>
    <property type="match status" value="1"/>
</dbReference>
<dbReference type="AlphaFoldDB" id="A0A183SH26"/>
<evidence type="ECO:0000313" key="3">
    <source>
        <dbReference type="EMBL" id="VDL89909.1"/>
    </source>
</evidence>
<dbReference type="GO" id="GO:0008270">
    <property type="term" value="F:zinc ion binding"/>
    <property type="evidence" value="ECO:0007669"/>
    <property type="project" value="UniProtKB-KW"/>
</dbReference>
<dbReference type="EMBL" id="UYSU01032561">
    <property type="protein sequence ID" value="VDL89909.1"/>
    <property type="molecule type" value="Genomic_DNA"/>
</dbReference>
<dbReference type="SUPFAM" id="SSF57667">
    <property type="entry name" value="beta-beta-alpha zinc fingers"/>
    <property type="match status" value="1"/>
</dbReference>
<name>A0A183SH26_SCHSO</name>
<dbReference type="OrthoDB" id="6154480at2759"/>
<organism evidence="5">
    <name type="scientific">Schistocephalus solidus</name>
    <name type="common">Tapeworm</name>
    <dbReference type="NCBI Taxonomy" id="70667"/>
    <lineage>
        <taxon>Eukaryota</taxon>
        <taxon>Metazoa</taxon>
        <taxon>Spiralia</taxon>
        <taxon>Lophotrochozoa</taxon>
        <taxon>Platyhelminthes</taxon>
        <taxon>Cestoda</taxon>
        <taxon>Eucestoda</taxon>
        <taxon>Diphyllobothriidea</taxon>
        <taxon>Diphyllobothriidae</taxon>
        <taxon>Schistocephalus</taxon>
    </lineage>
</organism>
<dbReference type="PROSITE" id="PS00028">
    <property type="entry name" value="ZINC_FINGER_C2H2_1"/>
    <property type="match status" value="1"/>
</dbReference>
<evidence type="ECO:0000256" key="1">
    <source>
        <dbReference type="PROSITE-ProRule" id="PRU00042"/>
    </source>
</evidence>
<dbReference type="Proteomes" id="UP000275846">
    <property type="component" value="Unassembled WGS sequence"/>
</dbReference>
<sequence length="214" mass="24038">MDNERLPKQLLYGDVAMGSYRQEGQVRSYKDTLKTSLKQLQINPATWEDLTQNRPAWRKTVNTGAEICEANKITAAKTKRAARKSPAPRTNTINAQALPTCQRCQRTFRARIGLVGNLRTQCTNNPTIRNSTSTSASNPSDSPLAPWHQFHYSHHHRDYIPIIITCDPPPTTATITTISDGDSLLNCPHCDRTFSSHIGLVRHLRIHRTETGEP</sequence>
<dbReference type="WBParaSite" id="SSLN_0000362701-mRNA-1">
    <property type="protein sequence ID" value="SSLN_0000362701-mRNA-1"/>
    <property type="gene ID" value="SSLN_0000362701"/>
</dbReference>
<gene>
    <name evidence="3" type="ORF">SSLN_LOCUS3524</name>
</gene>
<dbReference type="InterPro" id="IPR013087">
    <property type="entry name" value="Znf_C2H2_type"/>
</dbReference>